<dbReference type="InterPro" id="IPR000182">
    <property type="entry name" value="GNAT_dom"/>
</dbReference>
<gene>
    <name evidence="3" type="ORF">CWB96_05015</name>
    <name evidence="2" type="ORF">CWB97_05880</name>
</gene>
<sequence>MSITMKINTLRTIIREFTLADASSVLALNGDPIVTQYTADNSPILTLNDAQTVISNIWLHEYALYGYGRWAVLDNTTHKVIGFCGLKYIPEVGLPDIGYRFLPQYWGNGYATESALACTAYCKSELGVSQFFGDVIADNKASIRVLQKLGLKFSGYVKTDSITFQRYLLSTPTLQNTIQFYK</sequence>
<feature type="domain" description="N-acetyltransferase" evidence="1">
    <location>
        <begin position="12"/>
        <end position="172"/>
    </location>
</feature>
<dbReference type="Proteomes" id="UP000307706">
    <property type="component" value="Unassembled WGS sequence"/>
</dbReference>
<reference evidence="3" key="3">
    <citation type="submission" date="2019-09" db="EMBL/GenBank/DDBJ databases">
        <title>Co-occurence of chitin degradation, pigmentation and bioactivity in marine Pseudoalteromonas.</title>
        <authorList>
            <person name="Sonnenschein E.C."/>
            <person name="Bech P.K."/>
        </authorList>
    </citation>
    <scope>NUCLEOTIDE SEQUENCE</scope>
    <source>
        <strain evidence="3">S2231</strain>
        <strain evidence="4">S2233</strain>
    </source>
</reference>
<evidence type="ECO:0000313" key="3">
    <source>
        <dbReference type="EMBL" id="TMP61111.1"/>
    </source>
</evidence>
<dbReference type="OrthoDB" id="9801656at2"/>
<dbReference type="SUPFAM" id="SSF55729">
    <property type="entry name" value="Acyl-CoA N-acyltransferases (Nat)"/>
    <property type="match status" value="1"/>
</dbReference>
<keyword evidence="4" id="KW-1185">Reference proteome</keyword>
<reference evidence="5" key="2">
    <citation type="submission" date="2019-06" db="EMBL/GenBank/DDBJ databases">
        <title>Co-occurence of chitin degradation, pigmentation and bioactivity in marine Pseudoalteromonas.</title>
        <authorList>
            <person name="Sonnenschein E.C."/>
            <person name="Bech P.K."/>
        </authorList>
    </citation>
    <scope>NUCLEOTIDE SEQUENCE [LARGE SCALE GENOMIC DNA]</scope>
    <source>
        <strain evidence="5">S2231</strain>
        <strain evidence="2">S2233</strain>
    </source>
</reference>
<organism evidence="3 5">
    <name type="scientific">Pseudoalteromonas citrea</name>
    <dbReference type="NCBI Taxonomy" id="43655"/>
    <lineage>
        <taxon>Bacteria</taxon>
        <taxon>Pseudomonadati</taxon>
        <taxon>Pseudomonadota</taxon>
        <taxon>Gammaproteobacteria</taxon>
        <taxon>Alteromonadales</taxon>
        <taxon>Pseudoalteromonadaceae</taxon>
        <taxon>Pseudoalteromonas</taxon>
    </lineage>
</organism>
<dbReference type="EMBL" id="PNCK01000019">
    <property type="protein sequence ID" value="TMP44738.1"/>
    <property type="molecule type" value="Genomic_DNA"/>
</dbReference>
<reference evidence="3 5" key="1">
    <citation type="submission" date="2017-12" db="EMBL/GenBank/DDBJ databases">
        <authorList>
            <person name="Paulsen S."/>
            <person name="Gram L.K."/>
        </authorList>
    </citation>
    <scope>NUCLEOTIDE SEQUENCE [LARGE SCALE GENOMIC DNA]</scope>
    <source>
        <strain evidence="3 5">S2231</strain>
        <strain evidence="2">S2233</strain>
    </source>
</reference>
<dbReference type="PROSITE" id="PS51186">
    <property type="entry name" value="GNAT"/>
    <property type="match status" value="1"/>
</dbReference>
<dbReference type="InterPro" id="IPR051531">
    <property type="entry name" value="N-acetyltransferase"/>
</dbReference>
<dbReference type="Proteomes" id="UP000305730">
    <property type="component" value="Unassembled WGS sequence"/>
</dbReference>
<evidence type="ECO:0000259" key="1">
    <source>
        <dbReference type="PROSITE" id="PS51186"/>
    </source>
</evidence>
<evidence type="ECO:0000313" key="5">
    <source>
        <dbReference type="Proteomes" id="UP000307706"/>
    </source>
</evidence>
<comment type="caution">
    <text evidence="3">The sequence shown here is derived from an EMBL/GenBank/DDBJ whole genome shotgun (WGS) entry which is preliminary data.</text>
</comment>
<dbReference type="GO" id="GO:0016747">
    <property type="term" value="F:acyltransferase activity, transferring groups other than amino-acyl groups"/>
    <property type="evidence" value="ECO:0007669"/>
    <property type="project" value="InterPro"/>
</dbReference>
<dbReference type="PANTHER" id="PTHR43792:SF1">
    <property type="entry name" value="N-ACETYLTRANSFERASE DOMAIN-CONTAINING PROTEIN"/>
    <property type="match status" value="1"/>
</dbReference>
<dbReference type="EMBL" id="PNCL01000018">
    <property type="protein sequence ID" value="TMP61111.1"/>
    <property type="molecule type" value="Genomic_DNA"/>
</dbReference>
<evidence type="ECO:0000313" key="4">
    <source>
        <dbReference type="Proteomes" id="UP000305730"/>
    </source>
</evidence>
<dbReference type="PANTHER" id="PTHR43792">
    <property type="entry name" value="GNAT FAMILY, PUTATIVE (AFU_ORTHOLOGUE AFUA_3G00765)-RELATED-RELATED"/>
    <property type="match status" value="1"/>
</dbReference>
<dbReference type="Gene3D" id="3.40.630.30">
    <property type="match status" value="1"/>
</dbReference>
<dbReference type="Pfam" id="PF13302">
    <property type="entry name" value="Acetyltransf_3"/>
    <property type="match status" value="1"/>
</dbReference>
<protein>
    <submittedName>
        <fullName evidence="3">GNAT family N-acetyltransferase</fullName>
    </submittedName>
</protein>
<accession>A0A5S3XV85</accession>
<keyword evidence="3" id="KW-0808">Transferase</keyword>
<dbReference type="AlphaFoldDB" id="A0A5S3XV85"/>
<name>A0A5S3XV85_9GAMM</name>
<proteinExistence type="predicted"/>
<dbReference type="InterPro" id="IPR016181">
    <property type="entry name" value="Acyl_CoA_acyltransferase"/>
</dbReference>
<evidence type="ECO:0000313" key="2">
    <source>
        <dbReference type="EMBL" id="TMP44738.1"/>
    </source>
</evidence>